<evidence type="ECO:0000313" key="11">
    <source>
        <dbReference type="EMBL" id="CAB4981182.1"/>
    </source>
</evidence>
<dbReference type="EMBL" id="CAFBOF010000026">
    <property type="protein sequence ID" value="CAB4981182.1"/>
    <property type="molecule type" value="Genomic_DNA"/>
</dbReference>
<feature type="domain" description="CMP/dCMP-type deaminase" evidence="8">
    <location>
        <begin position="13"/>
        <end position="142"/>
    </location>
</feature>
<evidence type="ECO:0000256" key="6">
    <source>
        <dbReference type="ARBA" id="ARBA00022833"/>
    </source>
</evidence>
<protein>
    <recommendedName>
        <fullName evidence="2">tRNA(adenine(34)) deaminase</fullName>
        <ecNumber evidence="2">3.5.4.33</ecNumber>
    </recommendedName>
</protein>
<dbReference type="InterPro" id="IPR002125">
    <property type="entry name" value="CMP_dCMP_dom"/>
</dbReference>
<sequence>MMMTKKSPPPDDEFIKPLMNLALSEAKLAIEHGDVPVGAVVARRDSGLVIAHTHNQKERDNDPTAHAEILALRQAASVLGSWRLSECLLVVTLEPCTMCAGACTAARIGQVIYGATDPKAGALGSLYHFGSDPRLNHEYSVTGGVQAQAGGELLTDFFSDKRSQA</sequence>
<dbReference type="InterPro" id="IPR058535">
    <property type="entry name" value="MafB19-deam"/>
</dbReference>
<dbReference type="InterPro" id="IPR028883">
    <property type="entry name" value="tRNA_aden_deaminase"/>
</dbReference>
<keyword evidence="5" id="KW-0378">Hydrolase</keyword>
<dbReference type="GO" id="GO:0002100">
    <property type="term" value="P:tRNA wobble adenosine to inosine editing"/>
    <property type="evidence" value="ECO:0007669"/>
    <property type="project" value="InterPro"/>
</dbReference>
<dbReference type="PROSITE" id="PS51747">
    <property type="entry name" value="CYT_DCMP_DEAMINASES_2"/>
    <property type="match status" value="1"/>
</dbReference>
<keyword evidence="6" id="KW-0862">Zinc</keyword>
<dbReference type="EMBL" id="CAEZYK010000013">
    <property type="protein sequence ID" value="CAB4717813.1"/>
    <property type="molecule type" value="Genomic_DNA"/>
</dbReference>
<dbReference type="EC" id="3.5.4.33" evidence="2"/>
<dbReference type="PANTHER" id="PTHR11079">
    <property type="entry name" value="CYTOSINE DEAMINASE FAMILY MEMBER"/>
    <property type="match status" value="1"/>
</dbReference>
<dbReference type="AlphaFoldDB" id="A0A6J7FUK9"/>
<dbReference type="CDD" id="cd01285">
    <property type="entry name" value="nucleoside_deaminase"/>
    <property type="match status" value="1"/>
</dbReference>
<evidence type="ECO:0000313" key="10">
    <source>
        <dbReference type="EMBL" id="CAB4899157.1"/>
    </source>
</evidence>
<dbReference type="GO" id="GO:0046872">
    <property type="term" value="F:metal ion binding"/>
    <property type="evidence" value="ECO:0007669"/>
    <property type="project" value="UniProtKB-KW"/>
</dbReference>
<keyword evidence="3" id="KW-0819">tRNA processing</keyword>
<dbReference type="PANTHER" id="PTHR11079:SF202">
    <property type="entry name" value="TRNA-SPECIFIC ADENOSINE DEAMINASE"/>
    <property type="match status" value="1"/>
</dbReference>
<proteinExistence type="inferred from homology"/>
<evidence type="ECO:0000256" key="4">
    <source>
        <dbReference type="ARBA" id="ARBA00022723"/>
    </source>
</evidence>
<dbReference type="InterPro" id="IPR016193">
    <property type="entry name" value="Cytidine_deaminase-like"/>
</dbReference>
<comment type="catalytic activity">
    <reaction evidence="7">
        <text>adenosine(34) in tRNA + H2O + H(+) = inosine(34) in tRNA + NH4(+)</text>
        <dbReference type="Rhea" id="RHEA:43168"/>
        <dbReference type="Rhea" id="RHEA-COMP:10373"/>
        <dbReference type="Rhea" id="RHEA-COMP:10374"/>
        <dbReference type="ChEBI" id="CHEBI:15377"/>
        <dbReference type="ChEBI" id="CHEBI:15378"/>
        <dbReference type="ChEBI" id="CHEBI:28938"/>
        <dbReference type="ChEBI" id="CHEBI:74411"/>
        <dbReference type="ChEBI" id="CHEBI:82852"/>
        <dbReference type="EC" id="3.5.4.33"/>
    </reaction>
</comment>
<organism evidence="10">
    <name type="scientific">freshwater metagenome</name>
    <dbReference type="NCBI Taxonomy" id="449393"/>
    <lineage>
        <taxon>unclassified sequences</taxon>
        <taxon>metagenomes</taxon>
        <taxon>ecological metagenomes</taxon>
    </lineage>
</organism>
<gene>
    <name evidence="9" type="ORF">UFOPK2683_00390</name>
    <name evidence="10" type="ORF">UFOPK3605_00385</name>
    <name evidence="11" type="ORF">UFOPK3897_01122</name>
    <name evidence="12" type="ORF">UFOPK4121_00437</name>
</gene>
<evidence type="ECO:0000259" key="8">
    <source>
        <dbReference type="PROSITE" id="PS51747"/>
    </source>
</evidence>
<evidence type="ECO:0000313" key="9">
    <source>
        <dbReference type="EMBL" id="CAB4717813.1"/>
    </source>
</evidence>
<evidence type="ECO:0000256" key="1">
    <source>
        <dbReference type="ARBA" id="ARBA00001947"/>
    </source>
</evidence>
<dbReference type="Gene3D" id="3.40.140.10">
    <property type="entry name" value="Cytidine Deaminase, domain 2"/>
    <property type="match status" value="1"/>
</dbReference>
<evidence type="ECO:0000256" key="2">
    <source>
        <dbReference type="ARBA" id="ARBA00012740"/>
    </source>
</evidence>
<accession>A0A6J7FUK9</accession>
<evidence type="ECO:0000256" key="5">
    <source>
        <dbReference type="ARBA" id="ARBA00022801"/>
    </source>
</evidence>
<dbReference type="Pfam" id="PF14437">
    <property type="entry name" value="MafB19-deam"/>
    <property type="match status" value="1"/>
</dbReference>
<evidence type="ECO:0000256" key="3">
    <source>
        <dbReference type="ARBA" id="ARBA00022694"/>
    </source>
</evidence>
<dbReference type="SUPFAM" id="SSF53927">
    <property type="entry name" value="Cytidine deaminase-like"/>
    <property type="match status" value="1"/>
</dbReference>
<comment type="cofactor">
    <cofactor evidence="1">
        <name>Zn(2+)</name>
        <dbReference type="ChEBI" id="CHEBI:29105"/>
    </cofactor>
</comment>
<dbReference type="EMBL" id="CAFBPQ010000008">
    <property type="protein sequence ID" value="CAB5017392.1"/>
    <property type="molecule type" value="Genomic_DNA"/>
</dbReference>
<dbReference type="HAMAP" id="MF_00972">
    <property type="entry name" value="tRNA_aden_deaminase"/>
    <property type="match status" value="1"/>
</dbReference>
<reference evidence="10" key="1">
    <citation type="submission" date="2020-05" db="EMBL/GenBank/DDBJ databases">
        <authorList>
            <person name="Chiriac C."/>
            <person name="Salcher M."/>
            <person name="Ghai R."/>
            <person name="Kavagutti S V."/>
        </authorList>
    </citation>
    <scope>NUCLEOTIDE SEQUENCE</scope>
</reference>
<keyword evidence="4" id="KW-0479">Metal-binding</keyword>
<evidence type="ECO:0000256" key="7">
    <source>
        <dbReference type="ARBA" id="ARBA00048045"/>
    </source>
</evidence>
<dbReference type="EMBL" id="CAFBMM010000009">
    <property type="protein sequence ID" value="CAB4899157.1"/>
    <property type="molecule type" value="Genomic_DNA"/>
</dbReference>
<name>A0A6J7FUK9_9ZZZZ</name>
<dbReference type="GO" id="GO:0052717">
    <property type="term" value="F:tRNA-specific adenosine-34 deaminase activity"/>
    <property type="evidence" value="ECO:0007669"/>
    <property type="project" value="UniProtKB-EC"/>
</dbReference>
<evidence type="ECO:0000313" key="12">
    <source>
        <dbReference type="EMBL" id="CAB5017392.1"/>
    </source>
</evidence>